<dbReference type="InParanoid" id="A0A1Q6DRZ4"/>
<dbReference type="AlphaFoldDB" id="A0A1Q6DRZ4"/>
<protein>
    <submittedName>
        <fullName evidence="1">Uncharacterized protein</fullName>
    </submittedName>
</protein>
<sequence length="64" mass="7953">MTTVQLDEETRERLKKFGKKGETYDEILNRMMDYLRELEVEKLIDEKWERLQEEKEEYIPLDEV</sequence>
<dbReference type="InterPro" id="IPR055979">
    <property type="entry name" value="DUF7557"/>
</dbReference>
<organism evidence="1 2">
    <name type="scientific">Methanohalarchaeum thermophilum</name>
    <dbReference type="NCBI Taxonomy" id="1903181"/>
    <lineage>
        <taxon>Archaea</taxon>
        <taxon>Methanobacteriati</taxon>
        <taxon>Methanobacteriota</taxon>
        <taxon>Methanonatronarchaeia</taxon>
        <taxon>Methanonatronarchaeales</taxon>
        <taxon>Methanonatronarchaeaceae</taxon>
        <taxon>Candidatus Methanohalarchaeum</taxon>
    </lineage>
</organism>
<comment type="caution">
    <text evidence="1">The sequence shown here is derived from an EMBL/GenBank/DDBJ whole genome shotgun (WGS) entry which is preliminary data.</text>
</comment>
<dbReference type="InterPro" id="IPR048012">
    <property type="entry name" value="BfmA-like_N"/>
</dbReference>
<name>A0A1Q6DRZ4_METT1</name>
<dbReference type="Pfam" id="PF24434">
    <property type="entry name" value="DUF7557"/>
    <property type="match status" value="1"/>
</dbReference>
<proteinExistence type="predicted"/>
<accession>A0A1Q6DRZ4</accession>
<gene>
    <name evidence="1" type="ORF">BTN85_1747</name>
</gene>
<reference evidence="1" key="1">
    <citation type="submission" date="2016-12" db="EMBL/GenBank/DDBJ databases">
        <title>Discovery of methanogenic haloarchaea.</title>
        <authorList>
            <person name="Sorokin D.Y."/>
            <person name="Makarova K.S."/>
            <person name="Abbas B."/>
            <person name="Ferrer M."/>
            <person name="Golyshin P.N."/>
        </authorList>
    </citation>
    <scope>NUCLEOTIDE SEQUENCE [LARGE SCALE GENOMIC DNA]</scope>
    <source>
        <strain evidence="1">HMET1</strain>
    </source>
</reference>
<evidence type="ECO:0000313" key="1">
    <source>
        <dbReference type="EMBL" id="OKY77102.1"/>
    </source>
</evidence>
<evidence type="ECO:0000313" key="2">
    <source>
        <dbReference type="Proteomes" id="UP000185744"/>
    </source>
</evidence>
<dbReference type="Proteomes" id="UP000185744">
    <property type="component" value="Unassembled WGS sequence"/>
</dbReference>
<keyword evidence="2" id="KW-1185">Reference proteome</keyword>
<dbReference type="NCBIfam" id="NF041200">
    <property type="entry name" value="mob_BfmA_Nterm"/>
    <property type="match status" value="1"/>
</dbReference>
<dbReference type="EMBL" id="MSDW01000002">
    <property type="protein sequence ID" value="OKY77102.1"/>
    <property type="molecule type" value="Genomic_DNA"/>
</dbReference>